<dbReference type="AlphaFoldDB" id="B7K463"/>
<feature type="chain" id="PRO_5002856236" description="PEP-CTERM protein-sorting domain-containing protein" evidence="1">
    <location>
        <begin position="26"/>
        <end position="198"/>
    </location>
</feature>
<gene>
    <name evidence="2" type="ordered locus">PCC8801_3819</name>
</gene>
<feature type="signal peptide" evidence="1">
    <location>
        <begin position="1"/>
        <end position="25"/>
    </location>
</feature>
<evidence type="ECO:0000313" key="2">
    <source>
        <dbReference type="EMBL" id="ACK67769.1"/>
    </source>
</evidence>
<protein>
    <recommendedName>
        <fullName evidence="4">PEP-CTERM protein-sorting domain-containing protein</fullName>
    </recommendedName>
</protein>
<dbReference type="Proteomes" id="UP000008204">
    <property type="component" value="Chromosome"/>
</dbReference>
<dbReference type="eggNOG" id="ENOG50321KY">
    <property type="taxonomic scope" value="Bacteria"/>
</dbReference>
<dbReference type="HOGENOM" id="CLU_1376188_0_0_3"/>
<sequence length="198" mass="21340">MLKFQQIVPLAFTAVSLGIFAPVEAATVNINSNGWVSSIRQLLLPLTGGDIYVDITFQFDSFDYIYGDPNAPTSEPFFWGQSTDAAIALTEINETLNGVVPIPTAAVGDSLEFGFPDIPQSDYIFAISYDGSTVQAIRSAFDGSTWTDGGTSPINPFATTLYARFTEVSPPLVPEPSSLVALIVTGTSFLLLNKRKRD</sequence>
<keyword evidence="3" id="KW-1185">Reference proteome</keyword>
<proteinExistence type="predicted"/>
<accession>B7K463</accession>
<dbReference type="InterPro" id="IPR013424">
    <property type="entry name" value="Ice-binding_C"/>
</dbReference>
<dbReference type="EMBL" id="CP001287">
    <property type="protein sequence ID" value="ACK67769.1"/>
    <property type="molecule type" value="Genomic_DNA"/>
</dbReference>
<dbReference type="KEGG" id="cyp:PCC8801_3819"/>
<dbReference type="RefSeq" id="WP_012597027.1">
    <property type="nucleotide sequence ID" value="NC_011726.1"/>
</dbReference>
<evidence type="ECO:0000313" key="3">
    <source>
        <dbReference type="Proteomes" id="UP000008204"/>
    </source>
</evidence>
<reference evidence="3" key="1">
    <citation type="journal article" date="2011" name="MBio">
        <title>Novel metabolic attributes of the genus Cyanothece, comprising a group of unicellular nitrogen-fixing Cyanobacteria.</title>
        <authorList>
            <person name="Bandyopadhyay A."/>
            <person name="Elvitigala T."/>
            <person name="Welsh E."/>
            <person name="Stockel J."/>
            <person name="Liberton M."/>
            <person name="Min H."/>
            <person name="Sherman L.A."/>
            <person name="Pakrasi H.B."/>
        </authorList>
    </citation>
    <scope>NUCLEOTIDE SEQUENCE [LARGE SCALE GENOMIC DNA]</scope>
    <source>
        <strain evidence="3">PCC 8801</strain>
    </source>
</reference>
<evidence type="ECO:0000256" key="1">
    <source>
        <dbReference type="SAM" id="SignalP"/>
    </source>
</evidence>
<name>B7K463_RIPO1</name>
<keyword evidence="1" id="KW-0732">Signal</keyword>
<evidence type="ECO:0008006" key="4">
    <source>
        <dbReference type="Google" id="ProtNLM"/>
    </source>
</evidence>
<dbReference type="NCBIfam" id="TIGR02595">
    <property type="entry name" value="PEP_CTERM"/>
    <property type="match status" value="1"/>
</dbReference>
<organism evidence="2 3">
    <name type="scientific">Rippkaea orientalis (strain PCC 8801 / RF-1)</name>
    <name type="common">Cyanothece sp. (strain PCC 8801)</name>
    <dbReference type="NCBI Taxonomy" id="41431"/>
    <lineage>
        <taxon>Bacteria</taxon>
        <taxon>Bacillati</taxon>
        <taxon>Cyanobacteriota</taxon>
        <taxon>Cyanophyceae</taxon>
        <taxon>Oscillatoriophycideae</taxon>
        <taxon>Chroococcales</taxon>
        <taxon>Aphanothecaceae</taxon>
        <taxon>Rippkaea</taxon>
        <taxon>Rippkaea orientalis</taxon>
    </lineage>
</organism>